<evidence type="ECO:0000256" key="5">
    <source>
        <dbReference type="ARBA" id="ARBA00023066"/>
    </source>
</evidence>
<protein>
    <submittedName>
        <fullName evidence="11">Adenosylmethionine decarboxylase</fullName>
        <ecNumber evidence="11">4.1.1.50</ecNumber>
    </submittedName>
</protein>
<dbReference type="AlphaFoldDB" id="A0A928VP15"/>
<keyword evidence="12" id="KW-1185">Reference proteome</keyword>
<evidence type="ECO:0000313" key="11">
    <source>
        <dbReference type="EMBL" id="MBE9030251.1"/>
    </source>
</evidence>
<evidence type="ECO:0000256" key="10">
    <source>
        <dbReference type="ARBA" id="ARBA00023317"/>
    </source>
</evidence>
<dbReference type="SUPFAM" id="SSF56276">
    <property type="entry name" value="S-adenosylmethionine decarboxylase"/>
    <property type="match status" value="1"/>
</dbReference>
<keyword evidence="4" id="KW-0068">Autocatalytic cleavage</keyword>
<dbReference type="GO" id="GO:0004014">
    <property type="term" value="F:adenosylmethionine decarboxylase activity"/>
    <property type="evidence" value="ECO:0007669"/>
    <property type="project" value="UniProtKB-EC"/>
</dbReference>
<evidence type="ECO:0000256" key="6">
    <source>
        <dbReference type="ARBA" id="ARBA00023115"/>
    </source>
</evidence>
<keyword evidence="6" id="KW-0620">Polyamine biosynthesis</keyword>
<keyword evidence="8 11" id="KW-0456">Lyase</keyword>
<accession>A0A928VP15</accession>
<keyword evidence="9" id="KW-0704">Schiff base</keyword>
<evidence type="ECO:0000256" key="2">
    <source>
        <dbReference type="ARBA" id="ARBA00022691"/>
    </source>
</evidence>
<keyword evidence="10" id="KW-0670">Pyruvate</keyword>
<proteinExistence type="predicted"/>
<keyword evidence="2" id="KW-0949">S-adenosyl-L-methionine</keyword>
<name>A0A928VP15_9CYAN</name>
<comment type="caution">
    <text evidence="11">The sequence shown here is derived from an EMBL/GenBank/DDBJ whole genome shotgun (WGS) entry which is preliminary data.</text>
</comment>
<keyword evidence="7" id="KW-0865">Zymogen</keyword>
<evidence type="ECO:0000256" key="3">
    <source>
        <dbReference type="ARBA" id="ARBA00022793"/>
    </source>
</evidence>
<comment type="cofactor">
    <cofactor evidence="1">
        <name>pyruvate</name>
        <dbReference type="ChEBI" id="CHEBI:15361"/>
    </cofactor>
</comment>
<organism evidence="11 12">
    <name type="scientific">Romeriopsis navalis LEGE 11480</name>
    <dbReference type="NCBI Taxonomy" id="2777977"/>
    <lineage>
        <taxon>Bacteria</taxon>
        <taxon>Bacillati</taxon>
        <taxon>Cyanobacteriota</taxon>
        <taxon>Cyanophyceae</taxon>
        <taxon>Leptolyngbyales</taxon>
        <taxon>Leptolyngbyaceae</taxon>
        <taxon>Romeriopsis</taxon>
        <taxon>Romeriopsis navalis</taxon>
    </lineage>
</organism>
<dbReference type="RefSeq" id="WP_264325075.1">
    <property type="nucleotide sequence ID" value="NZ_JADEXQ010000032.1"/>
</dbReference>
<dbReference type="Proteomes" id="UP000625316">
    <property type="component" value="Unassembled WGS sequence"/>
</dbReference>
<dbReference type="PANTHER" id="PTHR33866:SF2">
    <property type="entry name" value="S-ADENOSYLMETHIONINE DECARBOXYLASE PROENZYME"/>
    <property type="match status" value="1"/>
</dbReference>
<evidence type="ECO:0000256" key="9">
    <source>
        <dbReference type="ARBA" id="ARBA00023270"/>
    </source>
</evidence>
<dbReference type="Gene3D" id="3.60.90.10">
    <property type="entry name" value="S-adenosylmethionine decarboxylase"/>
    <property type="match status" value="1"/>
</dbReference>
<dbReference type="GO" id="GO:0008295">
    <property type="term" value="P:spermidine biosynthetic process"/>
    <property type="evidence" value="ECO:0007669"/>
    <property type="project" value="UniProtKB-KW"/>
</dbReference>
<dbReference type="InterPro" id="IPR016067">
    <property type="entry name" value="S-AdoMet_deCO2ase_core"/>
</dbReference>
<dbReference type="InterPro" id="IPR017716">
    <property type="entry name" value="S-AdoMet_deCOase_pro-enz"/>
</dbReference>
<dbReference type="PANTHER" id="PTHR33866">
    <property type="entry name" value="S-ADENOSYLMETHIONINE DECARBOXYLASE PROENZYME"/>
    <property type="match status" value="1"/>
</dbReference>
<dbReference type="NCBIfam" id="TIGR03330">
    <property type="entry name" value="SAM_DCase_Bsu"/>
    <property type="match status" value="1"/>
</dbReference>
<evidence type="ECO:0000313" key="12">
    <source>
        <dbReference type="Proteomes" id="UP000625316"/>
    </source>
</evidence>
<dbReference type="InterPro" id="IPR003826">
    <property type="entry name" value="AdoMetDC_fam_prok"/>
</dbReference>
<evidence type="ECO:0000256" key="7">
    <source>
        <dbReference type="ARBA" id="ARBA00023145"/>
    </source>
</evidence>
<dbReference type="GO" id="GO:0005829">
    <property type="term" value="C:cytosol"/>
    <property type="evidence" value="ECO:0007669"/>
    <property type="project" value="TreeGrafter"/>
</dbReference>
<dbReference type="Pfam" id="PF02675">
    <property type="entry name" value="AdoMet_dc"/>
    <property type="match status" value="1"/>
</dbReference>
<dbReference type="EMBL" id="JADEXQ010000032">
    <property type="protein sequence ID" value="MBE9030251.1"/>
    <property type="molecule type" value="Genomic_DNA"/>
</dbReference>
<dbReference type="EC" id="4.1.1.50" evidence="11"/>
<keyword evidence="3" id="KW-0210">Decarboxylase</keyword>
<keyword evidence="5" id="KW-0745">Spermidine biosynthesis</keyword>
<gene>
    <name evidence="11" type="primary">speD</name>
    <name evidence="11" type="ORF">IQ266_10965</name>
</gene>
<evidence type="ECO:0000256" key="4">
    <source>
        <dbReference type="ARBA" id="ARBA00022813"/>
    </source>
</evidence>
<sequence>MQQFDFYGRHLLLNFSGCEADLNDLERIRQDMMDAVNHIGATILSHMEHQFDPMGVSVVLMLSESHASVHTYPEHKACFLDVFTCGHTIDVKPFGELLEERWQPRWASTQMYERLDPTSLKLPAIPALRS</sequence>
<evidence type="ECO:0000256" key="1">
    <source>
        <dbReference type="ARBA" id="ARBA00001928"/>
    </source>
</evidence>
<reference evidence="11" key="1">
    <citation type="submission" date="2020-10" db="EMBL/GenBank/DDBJ databases">
        <authorList>
            <person name="Castelo-Branco R."/>
            <person name="Eusebio N."/>
            <person name="Adriana R."/>
            <person name="Vieira A."/>
            <person name="Brugerolle De Fraissinette N."/>
            <person name="Rezende De Castro R."/>
            <person name="Schneider M.P."/>
            <person name="Vasconcelos V."/>
            <person name="Leao P.N."/>
        </authorList>
    </citation>
    <scope>NUCLEOTIDE SEQUENCE</scope>
    <source>
        <strain evidence="11">LEGE 11480</strain>
    </source>
</reference>
<evidence type="ECO:0000256" key="8">
    <source>
        <dbReference type="ARBA" id="ARBA00023239"/>
    </source>
</evidence>